<dbReference type="SUPFAM" id="SSF161084">
    <property type="entry name" value="MAPEG domain-like"/>
    <property type="match status" value="1"/>
</dbReference>
<dbReference type="EMBL" id="ML170156">
    <property type="protein sequence ID" value="TDL29232.1"/>
    <property type="molecule type" value="Genomic_DNA"/>
</dbReference>
<dbReference type="GO" id="GO:0016020">
    <property type="term" value="C:membrane"/>
    <property type="evidence" value="ECO:0007669"/>
    <property type="project" value="UniProtKB-SubCell"/>
</dbReference>
<proteinExistence type="predicted"/>
<evidence type="ECO:0000313" key="6">
    <source>
        <dbReference type="EMBL" id="TDL29232.1"/>
    </source>
</evidence>
<gene>
    <name evidence="6" type="ORF">BD410DRAFT_797892</name>
</gene>
<dbReference type="Pfam" id="PF01124">
    <property type="entry name" value="MAPEG"/>
    <property type="match status" value="1"/>
</dbReference>
<sequence>MPVATITLPDRFPLVLAAGILTYCVNIWQARLVGVLRKKAGIEYPQAYAEKAQVEGTESLYPMKFNCAQRAHQNTIETLPHVLFGLLVTGIRYPTTAAVLGLIYSFGRIMYTLGYSSGIPKRRFSKGGILGLGANYGIFLASTWTVGEMLWENFGY</sequence>
<comment type="subcellular location">
    <subcellularLocation>
        <location evidence="1">Membrane</location>
        <topology evidence="1">Multi-pass membrane protein</topology>
    </subcellularLocation>
</comment>
<accession>A0A4R5XER1</accession>
<dbReference type="GO" id="GO:0005635">
    <property type="term" value="C:nuclear envelope"/>
    <property type="evidence" value="ECO:0007669"/>
    <property type="project" value="TreeGrafter"/>
</dbReference>
<keyword evidence="7" id="KW-1185">Reference proteome</keyword>
<keyword evidence="4 5" id="KW-0472">Membrane</keyword>
<feature type="transmembrane region" description="Helical" evidence="5">
    <location>
        <begin position="127"/>
        <end position="147"/>
    </location>
</feature>
<dbReference type="GO" id="GO:0004364">
    <property type="term" value="F:glutathione transferase activity"/>
    <property type="evidence" value="ECO:0007669"/>
    <property type="project" value="TreeGrafter"/>
</dbReference>
<name>A0A4R5XER1_9AGAM</name>
<reference evidence="6 7" key="1">
    <citation type="submission" date="2018-06" db="EMBL/GenBank/DDBJ databases">
        <title>A transcriptomic atlas of mushroom development highlights an independent origin of complex multicellularity.</title>
        <authorList>
            <consortium name="DOE Joint Genome Institute"/>
            <person name="Krizsan K."/>
            <person name="Almasi E."/>
            <person name="Merenyi Z."/>
            <person name="Sahu N."/>
            <person name="Viragh M."/>
            <person name="Koszo T."/>
            <person name="Mondo S."/>
            <person name="Kiss B."/>
            <person name="Balint B."/>
            <person name="Kues U."/>
            <person name="Barry K."/>
            <person name="Hegedus J.C."/>
            <person name="Henrissat B."/>
            <person name="Johnson J."/>
            <person name="Lipzen A."/>
            <person name="Ohm R."/>
            <person name="Nagy I."/>
            <person name="Pangilinan J."/>
            <person name="Yan J."/>
            <person name="Xiong Y."/>
            <person name="Grigoriev I.V."/>
            <person name="Hibbett D.S."/>
            <person name="Nagy L.G."/>
        </authorList>
    </citation>
    <scope>NUCLEOTIDE SEQUENCE [LARGE SCALE GENOMIC DNA]</scope>
    <source>
        <strain evidence="6 7">SZMC22713</strain>
    </source>
</reference>
<dbReference type="InterPro" id="IPR023352">
    <property type="entry name" value="MAPEG-like_dom_sf"/>
</dbReference>
<dbReference type="InterPro" id="IPR001129">
    <property type="entry name" value="Membr-assoc_MAPEG"/>
</dbReference>
<feature type="transmembrane region" description="Helical" evidence="5">
    <location>
        <begin position="82"/>
        <end position="106"/>
    </location>
</feature>
<dbReference type="OrthoDB" id="410651at2759"/>
<evidence type="ECO:0000256" key="1">
    <source>
        <dbReference type="ARBA" id="ARBA00004141"/>
    </source>
</evidence>
<dbReference type="InterPro" id="IPR050997">
    <property type="entry name" value="MAPEG"/>
</dbReference>
<dbReference type="Proteomes" id="UP000294933">
    <property type="component" value="Unassembled WGS sequence"/>
</dbReference>
<keyword evidence="2 5" id="KW-0812">Transmembrane</keyword>
<evidence type="ECO:0000256" key="4">
    <source>
        <dbReference type="ARBA" id="ARBA00023136"/>
    </source>
</evidence>
<evidence type="ECO:0000256" key="5">
    <source>
        <dbReference type="SAM" id="Phobius"/>
    </source>
</evidence>
<dbReference type="STRING" id="50990.A0A4R5XER1"/>
<protein>
    <submittedName>
        <fullName evidence="6">Membrane-associated proteins in eicosanoid and glutathione metabolism</fullName>
    </submittedName>
</protein>
<dbReference type="GO" id="GO:0005783">
    <property type="term" value="C:endoplasmic reticulum"/>
    <property type="evidence" value="ECO:0007669"/>
    <property type="project" value="TreeGrafter"/>
</dbReference>
<dbReference type="GO" id="GO:0004602">
    <property type="term" value="F:glutathione peroxidase activity"/>
    <property type="evidence" value="ECO:0007669"/>
    <property type="project" value="TreeGrafter"/>
</dbReference>
<dbReference type="VEuPathDB" id="FungiDB:BD410DRAFT_797892"/>
<organism evidence="6 7">
    <name type="scientific">Rickenella mellea</name>
    <dbReference type="NCBI Taxonomy" id="50990"/>
    <lineage>
        <taxon>Eukaryota</taxon>
        <taxon>Fungi</taxon>
        <taxon>Dikarya</taxon>
        <taxon>Basidiomycota</taxon>
        <taxon>Agaricomycotina</taxon>
        <taxon>Agaricomycetes</taxon>
        <taxon>Hymenochaetales</taxon>
        <taxon>Rickenellaceae</taxon>
        <taxon>Rickenella</taxon>
    </lineage>
</organism>
<dbReference type="Gene3D" id="1.20.120.550">
    <property type="entry name" value="Membrane associated eicosanoid/glutathione metabolism-like domain"/>
    <property type="match status" value="1"/>
</dbReference>
<dbReference type="PANTHER" id="PTHR10250:SF26">
    <property type="entry name" value="GLUTATHIONE S-TRANSFERASE 3, MITOCHONDRIAL"/>
    <property type="match status" value="1"/>
</dbReference>
<evidence type="ECO:0000313" key="7">
    <source>
        <dbReference type="Proteomes" id="UP000294933"/>
    </source>
</evidence>
<dbReference type="PANTHER" id="PTHR10250">
    <property type="entry name" value="MICROSOMAL GLUTATHIONE S-TRANSFERASE"/>
    <property type="match status" value="1"/>
</dbReference>
<dbReference type="AlphaFoldDB" id="A0A4R5XER1"/>
<keyword evidence="3 5" id="KW-1133">Transmembrane helix</keyword>
<evidence type="ECO:0000256" key="2">
    <source>
        <dbReference type="ARBA" id="ARBA00022692"/>
    </source>
</evidence>
<evidence type="ECO:0000256" key="3">
    <source>
        <dbReference type="ARBA" id="ARBA00022989"/>
    </source>
</evidence>
<feature type="transmembrane region" description="Helical" evidence="5">
    <location>
        <begin position="12"/>
        <end position="30"/>
    </location>
</feature>